<reference evidence="2" key="1">
    <citation type="journal article" date="2019" name="Int. J. Syst. Evol. Microbiol.">
        <title>The Global Catalogue of Microorganisms (GCM) 10K type strain sequencing project: providing services to taxonomists for standard genome sequencing and annotation.</title>
        <authorList>
            <consortium name="The Broad Institute Genomics Platform"/>
            <consortium name="The Broad Institute Genome Sequencing Center for Infectious Disease"/>
            <person name="Wu L."/>
            <person name="Ma J."/>
        </authorList>
    </citation>
    <scope>NUCLEOTIDE SEQUENCE [LARGE SCALE GENOMIC DNA]</scope>
    <source>
        <strain evidence="2">CGMCC 1.6784</strain>
    </source>
</reference>
<evidence type="ECO:0000313" key="1">
    <source>
        <dbReference type="EMBL" id="GGN52203.1"/>
    </source>
</evidence>
<gene>
    <name evidence="1" type="ORF">GCM10011349_25410</name>
</gene>
<dbReference type="EMBL" id="BMLK01000011">
    <property type="protein sequence ID" value="GGN52203.1"/>
    <property type="molecule type" value="Genomic_DNA"/>
</dbReference>
<comment type="caution">
    <text evidence="1">The sequence shown here is derived from an EMBL/GenBank/DDBJ whole genome shotgun (WGS) entry which is preliminary data.</text>
</comment>
<sequence length="55" mass="6196">MARDLLPAICLRAPSGNRSEWPRGGARPLRAKRTIGSEPCAYCFAFTECWRAAQW</sequence>
<dbReference type="Proteomes" id="UP000605099">
    <property type="component" value="Unassembled WGS sequence"/>
</dbReference>
<organism evidence="1 2">
    <name type="scientific">Novosphingobium indicum</name>
    <dbReference type="NCBI Taxonomy" id="462949"/>
    <lineage>
        <taxon>Bacteria</taxon>
        <taxon>Pseudomonadati</taxon>
        <taxon>Pseudomonadota</taxon>
        <taxon>Alphaproteobacteria</taxon>
        <taxon>Sphingomonadales</taxon>
        <taxon>Sphingomonadaceae</taxon>
        <taxon>Novosphingobium</taxon>
    </lineage>
</organism>
<evidence type="ECO:0000313" key="2">
    <source>
        <dbReference type="Proteomes" id="UP000605099"/>
    </source>
</evidence>
<accession>A0ABQ2JQQ3</accession>
<name>A0ABQ2JQQ3_9SPHN</name>
<evidence type="ECO:0008006" key="3">
    <source>
        <dbReference type="Google" id="ProtNLM"/>
    </source>
</evidence>
<keyword evidence="2" id="KW-1185">Reference proteome</keyword>
<protein>
    <recommendedName>
        <fullName evidence="3">4Fe-4S Wbl-type domain-containing protein</fullName>
    </recommendedName>
</protein>
<proteinExistence type="predicted"/>